<proteinExistence type="predicted"/>
<dbReference type="Proteomes" id="UP000595691">
    <property type="component" value="Chromosome"/>
</dbReference>
<evidence type="ECO:0000313" key="3">
    <source>
        <dbReference type="Proteomes" id="UP000595691"/>
    </source>
</evidence>
<keyword evidence="3" id="KW-1185">Reference proteome</keyword>
<dbReference type="RefSeq" id="WP_202776754.1">
    <property type="nucleotide sequence ID" value="NZ_CP065425.1"/>
</dbReference>
<feature type="region of interest" description="Disordered" evidence="1">
    <location>
        <begin position="50"/>
        <end position="99"/>
    </location>
</feature>
<name>A0ABX7DY68_9BACI</name>
<protein>
    <submittedName>
        <fullName evidence="2">Uncharacterized protein</fullName>
    </submittedName>
</protein>
<evidence type="ECO:0000256" key="1">
    <source>
        <dbReference type="SAM" id="MobiDB-lite"/>
    </source>
</evidence>
<sequence>MELKSIEMQIALPKSIDVSKQTQELQKDGQMLNENAMIQVEKELQKKRQNVIRSEQKDGSHIKKDSKDNSFQHELKKHKNGKSIEQNHPFKGKNVDYSG</sequence>
<accession>A0ABX7DY68</accession>
<feature type="compositionally biased region" description="Basic and acidic residues" evidence="1">
    <location>
        <begin position="54"/>
        <end position="74"/>
    </location>
</feature>
<gene>
    <name evidence="2" type="ORF">I5776_12580</name>
</gene>
<evidence type="ECO:0000313" key="2">
    <source>
        <dbReference type="EMBL" id="QQZ07924.1"/>
    </source>
</evidence>
<reference evidence="2 3" key="1">
    <citation type="submission" date="2020-11" db="EMBL/GenBank/DDBJ databases">
        <title>Taxonomic evaluation of the Bacillus sporothermodurans group of bacteria based on whole genome sequences.</title>
        <authorList>
            <person name="Fiedler G."/>
            <person name="Herbstmann A.-D."/>
            <person name="Doll E."/>
            <person name="Wenning M."/>
            <person name="Brinks E."/>
            <person name="Kabisch J."/>
            <person name="Breitenwieser F."/>
            <person name="Lappann M."/>
            <person name="Boehnlein C."/>
            <person name="Franz C."/>
        </authorList>
    </citation>
    <scope>NUCLEOTIDE SEQUENCE [LARGE SCALE GENOMIC DNA]</scope>
    <source>
        <strain evidence="2 3">JCM 19841</strain>
    </source>
</reference>
<organism evidence="2 3">
    <name type="scientific">Heyndrickxia vini</name>
    <dbReference type="NCBI Taxonomy" id="1476025"/>
    <lineage>
        <taxon>Bacteria</taxon>
        <taxon>Bacillati</taxon>
        <taxon>Bacillota</taxon>
        <taxon>Bacilli</taxon>
        <taxon>Bacillales</taxon>
        <taxon>Bacillaceae</taxon>
        <taxon>Heyndrickxia</taxon>
    </lineage>
</organism>
<dbReference type="EMBL" id="CP065425">
    <property type="protein sequence ID" value="QQZ07924.1"/>
    <property type="molecule type" value="Genomic_DNA"/>
</dbReference>